<accession>A0A2N9E6Q4</accession>
<name>A0A2N9E6Q4_FAGSY</name>
<evidence type="ECO:0000313" key="3">
    <source>
        <dbReference type="EMBL" id="SPC74647.1"/>
    </source>
</evidence>
<dbReference type="AlphaFoldDB" id="A0A2N9E6Q4"/>
<feature type="region of interest" description="Disordered" evidence="1">
    <location>
        <begin position="1"/>
        <end position="25"/>
    </location>
</feature>
<organism evidence="3">
    <name type="scientific">Fagus sylvatica</name>
    <name type="common">Beechnut</name>
    <dbReference type="NCBI Taxonomy" id="28930"/>
    <lineage>
        <taxon>Eukaryota</taxon>
        <taxon>Viridiplantae</taxon>
        <taxon>Streptophyta</taxon>
        <taxon>Embryophyta</taxon>
        <taxon>Tracheophyta</taxon>
        <taxon>Spermatophyta</taxon>
        <taxon>Magnoliopsida</taxon>
        <taxon>eudicotyledons</taxon>
        <taxon>Gunneridae</taxon>
        <taxon>Pentapetalae</taxon>
        <taxon>rosids</taxon>
        <taxon>fabids</taxon>
        <taxon>Fagales</taxon>
        <taxon>Fagaceae</taxon>
        <taxon>Fagus</taxon>
    </lineage>
</organism>
<dbReference type="Pfam" id="PF20167">
    <property type="entry name" value="Transposase_32"/>
    <property type="match status" value="1"/>
</dbReference>
<evidence type="ECO:0000256" key="1">
    <source>
        <dbReference type="SAM" id="MobiDB-lite"/>
    </source>
</evidence>
<proteinExistence type="predicted"/>
<evidence type="ECO:0000259" key="2">
    <source>
        <dbReference type="Pfam" id="PF20167"/>
    </source>
</evidence>
<sequence>MGRAKRVANQVTASQPQQPSSPPSTLHCERMIELSEIHNSVSSQLTSRGWIAMCHKDQPTGIPNSCIPEFYSNFINIQAEKNEFDFFFRNKIYHISPDVVSTALQLLRVSEAGYPFAPTTDPTDDTIMSYFSEKTMAWGSSSKCGSQSFTAKTRVFNLIMSFNILPLSHWNTLSKSRARFLYAFMKGVSIDLPSVICREMIEMHHCKDTASLLNYPCLITRLFTYLKITLPSGTLCYPRVALPIDKSSLTRIVSHVKPDEPTPSTPTLTDVLHGRWDELLKILSNYLLS</sequence>
<feature type="domain" description="Putative plant transposon protein" evidence="2">
    <location>
        <begin position="48"/>
        <end position="224"/>
    </location>
</feature>
<reference evidence="3" key="1">
    <citation type="submission" date="2018-02" db="EMBL/GenBank/DDBJ databases">
        <authorList>
            <person name="Cohen D.B."/>
            <person name="Kent A.D."/>
        </authorList>
    </citation>
    <scope>NUCLEOTIDE SEQUENCE</scope>
</reference>
<protein>
    <recommendedName>
        <fullName evidence="2">Putative plant transposon protein domain-containing protein</fullName>
    </recommendedName>
</protein>
<gene>
    <name evidence="3" type="ORF">FSB_LOCUS2529</name>
</gene>
<dbReference type="InterPro" id="IPR046796">
    <property type="entry name" value="Transposase_32_dom"/>
</dbReference>
<dbReference type="EMBL" id="OIVN01000117">
    <property type="protein sequence ID" value="SPC74647.1"/>
    <property type="molecule type" value="Genomic_DNA"/>
</dbReference>